<gene>
    <name evidence="3" type="ORF">QR680_007770</name>
</gene>
<feature type="compositionally biased region" description="Polar residues" evidence="1">
    <location>
        <begin position="164"/>
        <end position="173"/>
    </location>
</feature>
<evidence type="ECO:0000313" key="4">
    <source>
        <dbReference type="Proteomes" id="UP001175271"/>
    </source>
</evidence>
<feature type="compositionally biased region" description="Basic and acidic residues" evidence="1">
    <location>
        <begin position="146"/>
        <end position="161"/>
    </location>
</feature>
<keyword evidence="2" id="KW-0472">Membrane</keyword>
<evidence type="ECO:0000313" key="3">
    <source>
        <dbReference type="EMBL" id="KAK0422765.1"/>
    </source>
</evidence>
<organism evidence="3 4">
    <name type="scientific">Steinernema hermaphroditum</name>
    <dbReference type="NCBI Taxonomy" id="289476"/>
    <lineage>
        <taxon>Eukaryota</taxon>
        <taxon>Metazoa</taxon>
        <taxon>Ecdysozoa</taxon>
        <taxon>Nematoda</taxon>
        <taxon>Chromadorea</taxon>
        <taxon>Rhabditida</taxon>
        <taxon>Tylenchina</taxon>
        <taxon>Panagrolaimomorpha</taxon>
        <taxon>Strongyloidoidea</taxon>
        <taxon>Steinernematidae</taxon>
        <taxon>Steinernema</taxon>
    </lineage>
</organism>
<feature type="region of interest" description="Disordered" evidence="1">
    <location>
        <begin position="146"/>
        <end position="203"/>
    </location>
</feature>
<feature type="transmembrane region" description="Helical" evidence="2">
    <location>
        <begin position="15"/>
        <end position="35"/>
    </location>
</feature>
<protein>
    <submittedName>
        <fullName evidence="3">Uncharacterized protein</fullName>
    </submittedName>
</protein>
<feature type="transmembrane region" description="Helical" evidence="2">
    <location>
        <begin position="71"/>
        <end position="93"/>
    </location>
</feature>
<keyword evidence="4" id="KW-1185">Reference proteome</keyword>
<evidence type="ECO:0000256" key="2">
    <source>
        <dbReference type="SAM" id="Phobius"/>
    </source>
</evidence>
<keyword evidence="2" id="KW-0812">Transmembrane</keyword>
<keyword evidence="2" id="KW-1133">Transmembrane helix</keyword>
<dbReference type="Proteomes" id="UP001175271">
    <property type="component" value="Unassembled WGS sequence"/>
</dbReference>
<dbReference type="AlphaFoldDB" id="A0AA39M6X5"/>
<evidence type="ECO:0000256" key="1">
    <source>
        <dbReference type="SAM" id="MobiDB-lite"/>
    </source>
</evidence>
<feature type="transmembrane region" description="Helical" evidence="2">
    <location>
        <begin position="47"/>
        <end position="65"/>
    </location>
</feature>
<comment type="caution">
    <text evidence="3">The sequence shown here is derived from an EMBL/GenBank/DDBJ whole genome shotgun (WGS) entry which is preliminary data.</text>
</comment>
<reference evidence="3" key="1">
    <citation type="submission" date="2023-06" db="EMBL/GenBank/DDBJ databases">
        <title>Genomic analysis of the entomopathogenic nematode Steinernema hermaphroditum.</title>
        <authorList>
            <person name="Schwarz E.M."/>
            <person name="Heppert J.K."/>
            <person name="Baniya A."/>
            <person name="Schwartz H.T."/>
            <person name="Tan C.-H."/>
            <person name="Antoshechkin I."/>
            <person name="Sternberg P.W."/>
            <person name="Goodrich-Blair H."/>
            <person name="Dillman A.R."/>
        </authorList>
    </citation>
    <scope>NUCLEOTIDE SEQUENCE</scope>
    <source>
        <strain evidence="3">PS9179</strain>
        <tissue evidence="3">Whole animal</tissue>
    </source>
</reference>
<dbReference type="EMBL" id="JAUCMV010000001">
    <property type="protein sequence ID" value="KAK0422765.1"/>
    <property type="molecule type" value="Genomic_DNA"/>
</dbReference>
<accession>A0AA39M6X5</accession>
<sequence>MSLNFVRFVQLMSEIIVAVVLDRVASFVLSGRVVVMDGFRVVVVVKLLWTGRLHTVLLIPIWKIASKSTSSAMLLVTVCVVLCFLTPLGFVLCGKKKQQSTTSSNSTVGRQPYRAPLTYKEQLIKMGLTKGIHDYPTLEDILSDWSSHEDKDEKDEREQKKQPITKQPSQEPSIPNEAKLKPKSPSPDVSSSQRTDSPDRPLF</sequence>
<proteinExistence type="predicted"/>
<name>A0AA39M6X5_9BILA</name>